<name>A0A928VLJ5_9CYAN</name>
<dbReference type="SUPFAM" id="SSF54197">
    <property type="entry name" value="HIT-like"/>
    <property type="match status" value="1"/>
</dbReference>
<organism evidence="5 6">
    <name type="scientific">Romeriopsis navalis LEGE 11480</name>
    <dbReference type="NCBI Taxonomy" id="2777977"/>
    <lineage>
        <taxon>Bacteria</taxon>
        <taxon>Bacillati</taxon>
        <taxon>Cyanobacteriota</taxon>
        <taxon>Cyanophyceae</taxon>
        <taxon>Leptolyngbyales</taxon>
        <taxon>Leptolyngbyaceae</taxon>
        <taxon>Romeriopsis</taxon>
        <taxon>Romeriopsis navalis</taxon>
    </lineage>
</organism>
<gene>
    <name evidence="5" type="ORF">IQ266_03580</name>
</gene>
<dbReference type="FunFam" id="3.30.428.10:FF:000005">
    <property type="entry name" value="Histidine triad nucleotide-binding protein 1"/>
    <property type="match status" value="1"/>
</dbReference>
<dbReference type="AlphaFoldDB" id="A0A928VLJ5"/>
<sequence>MSDTIFGKILRREIPADIVYEDDMCMAFRDVAPQAPVHVLLIPKKSIVSLATAAPADHQVLGHLMIKAAHIAEQEGLEKGYRVVTNIGHDGGQTVHHLHLHIMGGRRMNWPPG</sequence>
<dbReference type="PRINTS" id="PR00332">
    <property type="entry name" value="HISTRIAD"/>
</dbReference>
<feature type="active site" description="Tele-AMP-histidine intermediate" evidence="1">
    <location>
        <position position="99"/>
    </location>
</feature>
<dbReference type="PROSITE" id="PS00892">
    <property type="entry name" value="HIT_1"/>
    <property type="match status" value="1"/>
</dbReference>
<evidence type="ECO:0000256" key="3">
    <source>
        <dbReference type="PROSITE-ProRule" id="PRU00464"/>
    </source>
</evidence>
<dbReference type="EMBL" id="JADEXQ010000008">
    <property type="protein sequence ID" value="MBE9028841.1"/>
    <property type="molecule type" value="Genomic_DNA"/>
</dbReference>
<feature type="domain" description="HIT" evidence="4">
    <location>
        <begin position="5"/>
        <end position="113"/>
    </location>
</feature>
<dbReference type="Pfam" id="PF01230">
    <property type="entry name" value="HIT"/>
    <property type="match status" value="1"/>
</dbReference>
<dbReference type="PROSITE" id="PS51084">
    <property type="entry name" value="HIT_2"/>
    <property type="match status" value="1"/>
</dbReference>
<evidence type="ECO:0000259" key="4">
    <source>
        <dbReference type="PROSITE" id="PS51084"/>
    </source>
</evidence>
<reference evidence="5" key="1">
    <citation type="submission" date="2020-10" db="EMBL/GenBank/DDBJ databases">
        <authorList>
            <person name="Castelo-Branco R."/>
            <person name="Eusebio N."/>
            <person name="Adriana R."/>
            <person name="Vieira A."/>
            <person name="Brugerolle De Fraissinette N."/>
            <person name="Rezende De Castro R."/>
            <person name="Schneider M.P."/>
            <person name="Vasconcelos V."/>
            <person name="Leao P.N."/>
        </authorList>
    </citation>
    <scope>NUCLEOTIDE SEQUENCE</scope>
    <source>
        <strain evidence="5">LEGE 11480</strain>
    </source>
</reference>
<evidence type="ECO:0000313" key="6">
    <source>
        <dbReference type="Proteomes" id="UP000625316"/>
    </source>
</evidence>
<dbReference type="Proteomes" id="UP000625316">
    <property type="component" value="Unassembled WGS sequence"/>
</dbReference>
<dbReference type="InterPro" id="IPR001310">
    <property type="entry name" value="Histidine_triad_HIT"/>
</dbReference>
<dbReference type="Gene3D" id="3.30.428.10">
    <property type="entry name" value="HIT-like"/>
    <property type="match status" value="1"/>
</dbReference>
<evidence type="ECO:0000256" key="2">
    <source>
        <dbReference type="PIRSR" id="PIRSR601310-3"/>
    </source>
</evidence>
<proteinExistence type="predicted"/>
<dbReference type="InterPro" id="IPR011146">
    <property type="entry name" value="HIT-like"/>
</dbReference>
<evidence type="ECO:0000256" key="1">
    <source>
        <dbReference type="PIRSR" id="PIRSR601310-1"/>
    </source>
</evidence>
<dbReference type="InterPro" id="IPR036265">
    <property type="entry name" value="HIT-like_sf"/>
</dbReference>
<accession>A0A928VLJ5</accession>
<dbReference type="CDD" id="cd01276">
    <property type="entry name" value="PKCI_related"/>
    <property type="match status" value="1"/>
</dbReference>
<keyword evidence="6" id="KW-1185">Reference proteome</keyword>
<dbReference type="PANTHER" id="PTHR23089">
    <property type="entry name" value="HISTIDINE TRIAD HIT PROTEIN"/>
    <property type="match status" value="1"/>
</dbReference>
<feature type="short sequence motif" description="Histidine triad motif" evidence="2 3">
    <location>
        <begin position="97"/>
        <end position="101"/>
    </location>
</feature>
<dbReference type="GO" id="GO:0003824">
    <property type="term" value="F:catalytic activity"/>
    <property type="evidence" value="ECO:0007669"/>
    <property type="project" value="InterPro"/>
</dbReference>
<evidence type="ECO:0000313" key="5">
    <source>
        <dbReference type="EMBL" id="MBE9028841.1"/>
    </source>
</evidence>
<dbReference type="InterPro" id="IPR019808">
    <property type="entry name" value="Histidine_triad_CS"/>
</dbReference>
<comment type="caution">
    <text evidence="5">The sequence shown here is derived from an EMBL/GenBank/DDBJ whole genome shotgun (WGS) entry which is preliminary data.</text>
</comment>
<dbReference type="RefSeq" id="WP_264323664.1">
    <property type="nucleotide sequence ID" value="NZ_JADEXQ010000008.1"/>
</dbReference>
<protein>
    <submittedName>
        <fullName evidence="5">Histidine triad nucleotide-binding protein</fullName>
    </submittedName>
</protein>